<feature type="binding site" evidence="8">
    <location>
        <position position="124"/>
    </location>
    <ligand>
        <name>Mg(2+)</name>
        <dbReference type="ChEBI" id="CHEBI:18420"/>
    </ligand>
</feature>
<evidence type="ECO:0000256" key="6">
    <source>
        <dbReference type="ARBA" id="ARBA00023134"/>
    </source>
</evidence>
<comment type="subcellular location">
    <subcellularLocation>
        <location evidence="8">Cytoplasm</location>
    </subcellularLocation>
</comment>
<dbReference type="PANTHER" id="PTHR19136:SF81">
    <property type="entry name" value="MOLYBDENUM COFACTOR GUANYLYLTRANSFERASE"/>
    <property type="match status" value="1"/>
</dbReference>
<dbReference type="GO" id="GO:0046872">
    <property type="term" value="F:metal ion binding"/>
    <property type="evidence" value="ECO:0007669"/>
    <property type="project" value="UniProtKB-KW"/>
</dbReference>
<keyword evidence="5 8" id="KW-0460">Magnesium</keyword>
<feature type="binding site" evidence="8">
    <location>
        <position position="47"/>
    </location>
    <ligand>
        <name>GTP</name>
        <dbReference type="ChEBI" id="CHEBI:37565"/>
    </ligand>
</feature>
<dbReference type="HAMAP" id="MF_00316">
    <property type="entry name" value="MobA"/>
    <property type="match status" value="1"/>
</dbReference>
<dbReference type="Gene3D" id="3.90.550.10">
    <property type="entry name" value="Spore Coat Polysaccharide Biosynthesis Protein SpsA, Chain A"/>
    <property type="match status" value="1"/>
</dbReference>
<feature type="domain" description="MobA-like NTP transferase" evidence="9">
    <location>
        <begin position="33"/>
        <end position="177"/>
    </location>
</feature>
<dbReference type="InterPro" id="IPR029044">
    <property type="entry name" value="Nucleotide-diphossugar_trans"/>
</dbReference>
<evidence type="ECO:0000256" key="4">
    <source>
        <dbReference type="ARBA" id="ARBA00022741"/>
    </source>
</evidence>
<keyword evidence="3 8" id="KW-0479">Metal-binding</keyword>
<name>A0A429G4M4_9CREN</name>
<organism evidence="10 11">
    <name type="scientific">Candidatus Korarchaeum cryptofilum</name>
    <dbReference type="NCBI Taxonomy" id="498846"/>
    <lineage>
        <taxon>Archaea</taxon>
        <taxon>Thermoproteota</taxon>
        <taxon>Candidatus Korarchaeia</taxon>
        <taxon>Candidatus Korarchaeales</taxon>
        <taxon>Candidatus Korarchaeaceae</taxon>
        <taxon>Candidatus Korarchaeum</taxon>
    </lineage>
</organism>
<keyword evidence="7 8" id="KW-0501">Molybdenum cofactor biosynthesis</keyword>
<evidence type="ECO:0000256" key="8">
    <source>
        <dbReference type="HAMAP-Rule" id="MF_00316"/>
    </source>
</evidence>
<evidence type="ECO:0000259" key="9">
    <source>
        <dbReference type="Pfam" id="PF12804"/>
    </source>
</evidence>
<reference evidence="10 11" key="1">
    <citation type="submission" date="2018-10" db="EMBL/GenBank/DDBJ databases">
        <title>Co-occurring genomic capacity for anaerobic methane metabolism and dissimilatory sulfite reduction discovered in the Korarchaeota.</title>
        <authorList>
            <person name="Mckay L.J."/>
            <person name="Dlakic M."/>
            <person name="Fields M.W."/>
            <person name="Delmont T.O."/>
            <person name="Eren A.M."/>
            <person name="Jay Z.J."/>
            <person name="Klingelsmith K.B."/>
            <person name="Rusch D.B."/>
            <person name="Inskeep W.P."/>
        </authorList>
    </citation>
    <scope>NUCLEOTIDE SEQUENCE [LARGE SCALE GENOMIC DNA]</scope>
    <source>
        <strain evidence="10 11">WS</strain>
    </source>
</reference>
<keyword evidence="2 8" id="KW-0808">Transferase</keyword>
<comment type="similarity">
    <text evidence="8">Belongs to the MobA family.</text>
</comment>
<proteinExistence type="inferred from homology"/>
<dbReference type="InterPro" id="IPR025877">
    <property type="entry name" value="MobA-like_NTP_Trfase"/>
</dbReference>
<dbReference type="EC" id="2.7.7.77" evidence="8"/>
<accession>A0A429G4M4</accession>
<dbReference type="GO" id="GO:0005737">
    <property type="term" value="C:cytoplasm"/>
    <property type="evidence" value="ECO:0007669"/>
    <property type="project" value="UniProtKB-SubCell"/>
</dbReference>
<dbReference type="AlphaFoldDB" id="A0A429G4M4"/>
<feature type="binding site" evidence="8">
    <location>
        <position position="95"/>
    </location>
    <ligand>
        <name>GTP</name>
        <dbReference type="ChEBI" id="CHEBI:37565"/>
    </ligand>
</feature>
<comment type="function">
    <text evidence="8">Transfers a GMP moiety from GTP to Mo-molybdopterin (Mo-MPT) cofactor (Moco or molybdenum cofactor) to form Mo-molybdopterin guanine dinucleotide (Mo-MGD) cofactor.</text>
</comment>
<comment type="caution">
    <text evidence="10">The sequence shown here is derived from an EMBL/GenBank/DDBJ whole genome shotgun (WGS) entry which is preliminary data.</text>
</comment>
<keyword evidence="10" id="KW-0548">Nucleotidyltransferase</keyword>
<dbReference type="GO" id="GO:0005525">
    <property type="term" value="F:GTP binding"/>
    <property type="evidence" value="ECO:0007669"/>
    <property type="project" value="UniProtKB-UniRule"/>
</dbReference>
<dbReference type="SUPFAM" id="SSF53448">
    <property type="entry name" value="Nucleotide-diphospho-sugar transferases"/>
    <property type="match status" value="1"/>
</dbReference>
<sequence length="238" mass="26899">MPSPIEILLWASQLKKTFWEFMLMASMREVTLLILAGGRGERFGGSKALYEVRGRPLLSYLVERVSSLSRRLIISVKSDPEIYSKLFPDAEIVVDEHEIYAPIVGLMSSLAEVKTDYVAVLPCDSPLVDPELIILLLRRARGRGGAVPIWEDGRIEPLLAVYKTDDLRKSILDCWNKSDLRVRCAIESMDIVYVSMDEIRGVDPELRSFLNINTQKELELLNELLGDPLPRASTQELP</sequence>
<dbReference type="InterPro" id="IPR013482">
    <property type="entry name" value="Molybde_CF_guanTrfase"/>
</dbReference>
<gene>
    <name evidence="8" type="primary">mobA</name>
    <name evidence="10" type="ORF">D9Q81_05490</name>
</gene>
<dbReference type="GO" id="GO:0006777">
    <property type="term" value="P:Mo-molybdopterin cofactor biosynthetic process"/>
    <property type="evidence" value="ECO:0007669"/>
    <property type="project" value="UniProtKB-KW"/>
</dbReference>
<dbReference type="GO" id="GO:0061603">
    <property type="term" value="F:molybdenum cofactor guanylyltransferase activity"/>
    <property type="evidence" value="ECO:0007669"/>
    <property type="project" value="UniProtKB-EC"/>
</dbReference>
<protein>
    <recommendedName>
        <fullName evidence="8">Probable molybdenum cofactor guanylyltransferase</fullName>
        <shortName evidence="8">MoCo guanylyltransferase</shortName>
        <ecNumber evidence="8">2.7.7.77</ecNumber>
    </recommendedName>
    <alternativeName>
        <fullName evidence="8">GTP:molybdopterin guanylyltransferase</fullName>
    </alternativeName>
    <alternativeName>
        <fullName evidence="8">Mo-MPT guanylyltransferase</fullName>
    </alternativeName>
    <alternativeName>
        <fullName evidence="8">Molybdopterin guanylyltransferase</fullName>
    </alternativeName>
    <alternativeName>
        <fullName evidence="8">Molybdopterin-guanine dinucleotide synthase</fullName>
        <shortName evidence="8">MGD synthase</shortName>
    </alternativeName>
</protein>
<evidence type="ECO:0000313" key="11">
    <source>
        <dbReference type="Proteomes" id="UP000278149"/>
    </source>
</evidence>
<comment type="domain">
    <text evidence="8">The N-terminal domain determines nucleotide recognition and specific binding, while the C-terminal domain determines the specific binding to the target protein.</text>
</comment>
<dbReference type="Proteomes" id="UP000278149">
    <property type="component" value="Unassembled WGS sequence"/>
</dbReference>
<evidence type="ECO:0000256" key="7">
    <source>
        <dbReference type="ARBA" id="ARBA00023150"/>
    </source>
</evidence>
<evidence type="ECO:0000256" key="1">
    <source>
        <dbReference type="ARBA" id="ARBA00022490"/>
    </source>
</evidence>
<dbReference type="EMBL" id="RCOR01000025">
    <property type="protein sequence ID" value="RSN68773.1"/>
    <property type="molecule type" value="Genomic_DNA"/>
</dbReference>
<dbReference type="CDD" id="cd02503">
    <property type="entry name" value="MobA"/>
    <property type="match status" value="1"/>
</dbReference>
<dbReference type="Pfam" id="PF12804">
    <property type="entry name" value="NTP_transf_3"/>
    <property type="match status" value="1"/>
</dbReference>
<keyword evidence="1 8" id="KW-0963">Cytoplasm</keyword>
<feature type="binding site" evidence="8">
    <location>
        <position position="124"/>
    </location>
    <ligand>
        <name>GTP</name>
        <dbReference type="ChEBI" id="CHEBI:37565"/>
    </ligand>
</feature>
<comment type="cofactor">
    <cofactor evidence="8">
        <name>Mg(2+)</name>
        <dbReference type="ChEBI" id="CHEBI:18420"/>
    </cofactor>
</comment>
<comment type="catalytic activity">
    <reaction evidence="8">
        <text>Mo-molybdopterin + GTP + H(+) = Mo-molybdopterin guanine dinucleotide + diphosphate</text>
        <dbReference type="Rhea" id="RHEA:34243"/>
        <dbReference type="ChEBI" id="CHEBI:15378"/>
        <dbReference type="ChEBI" id="CHEBI:33019"/>
        <dbReference type="ChEBI" id="CHEBI:37565"/>
        <dbReference type="ChEBI" id="CHEBI:71302"/>
        <dbReference type="ChEBI" id="CHEBI:71310"/>
        <dbReference type="EC" id="2.7.7.77"/>
    </reaction>
</comment>
<evidence type="ECO:0000256" key="2">
    <source>
        <dbReference type="ARBA" id="ARBA00022679"/>
    </source>
</evidence>
<evidence type="ECO:0000313" key="10">
    <source>
        <dbReference type="EMBL" id="RSN68773.1"/>
    </source>
</evidence>
<keyword evidence="6 8" id="KW-0342">GTP-binding</keyword>
<evidence type="ECO:0000256" key="3">
    <source>
        <dbReference type="ARBA" id="ARBA00022723"/>
    </source>
</evidence>
<comment type="caution">
    <text evidence="8">Lacks conserved residue(s) required for the propagation of feature annotation.</text>
</comment>
<dbReference type="PANTHER" id="PTHR19136">
    <property type="entry name" value="MOLYBDENUM COFACTOR GUANYLYLTRANSFERASE"/>
    <property type="match status" value="1"/>
</dbReference>
<keyword evidence="4 8" id="KW-0547">Nucleotide-binding</keyword>
<feature type="binding site" evidence="8">
    <location>
        <begin position="35"/>
        <end position="37"/>
    </location>
    <ligand>
        <name>GTP</name>
        <dbReference type="ChEBI" id="CHEBI:37565"/>
    </ligand>
</feature>
<evidence type="ECO:0000256" key="5">
    <source>
        <dbReference type="ARBA" id="ARBA00022842"/>
    </source>
</evidence>